<keyword evidence="2" id="KW-0472">Membrane</keyword>
<keyword evidence="2" id="KW-1133">Transmembrane helix</keyword>
<reference evidence="4" key="1">
    <citation type="submission" date="2014-06" db="EMBL/GenBank/DDBJ databases">
        <title>Key roles for freshwater Actinobacteria revealed by deep metagenomic sequencing.</title>
        <authorList>
            <person name="Ghai R."/>
            <person name="Mizuno C.M."/>
            <person name="Picazo A."/>
            <person name="Camacho A."/>
            <person name="Rodriguez-Valera F."/>
        </authorList>
    </citation>
    <scope>NUCLEOTIDE SEQUENCE</scope>
</reference>
<feature type="transmembrane region" description="Helical" evidence="2">
    <location>
        <begin position="301"/>
        <end position="322"/>
    </location>
</feature>
<dbReference type="EMBL" id="JNSL01000003">
    <property type="protein sequence ID" value="KGA21625.1"/>
    <property type="molecule type" value="Genomic_DNA"/>
</dbReference>
<dbReference type="NCBIfam" id="TIGR01167">
    <property type="entry name" value="LPXTG_anchor"/>
    <property type="match status" value="1"/>
</dbReference>
<dbReference type="InterPro" id="IPR019931">
    <property type="entry name" value="LPXTG_anchor"/>
</dbReference>
<comment type="caution">
    <text evidence="4">The sequence shown here is derived from an EMBL/GenBank/DDBJ whole genome shotgun (WGS) entry which is preliminary data.</text>
</comment>
<evidence type="ECO:0000313" key="4">
    <source>
        <dbReference type="EMBL" id="KGA21625.1"/>
    </source>
</evidence>
<dbReference type="AlphaFoldDB" id="A0A094QBJ5"/>
<evidence type="ECO:0000259" key="3">
    <source>
        <dbReference type="PROSITE" id="PS50847"/>
    </source>
</evidence>
<sequence>MKKSLLASLGVAGMGLGSLLAVSAVVPASAVATLPATDHIYAYDCSDGASDFQLLELAADGTATAIGTGMGTTTGDCPVQPAWDWITKKGYFAFEGKLYSTDVSTGVTTEVASLSGAVAGNLLFSPGLAIAPDGAAWAQASGWVGTINLSSGVVTDISGSVNRDQGAYYIAPLAYNAVDSTLYAINADNTSDDSPPFPNQLSVMSQTTGAITLGAGVTLPAYQDGSIDSLSAMAFDSSGQGWMLRTNSPETQLVSLNPTTGATVDQGGVMEGADNIVSYAIFISSPTPALPDTGAESSLNVGAIAALGAALLAAGSIAFVIARRRTA</sequence>
<organism evidence="4">
    <name type="scientific">freshwater metagenome</name>
    <dbReference type="NCBI Taxonomy" id="449393"/>
    <lineage>
        <taxon>unclassified sequences</taxon>
        <taxon>metagenomes</taxon>
        <taxon>ecological metagenomes</taxon>
    </lineage>
</organism>
<dbReference type="PROSITE" id="PS50847">
    <property type="entry name" value="GRAM_POS_ANCHORING"/>
    <property type="match status" value="1"/>
</dbReference>
<evidence type="ECO:0000256" key="2">
    <source>
        <dbReference type="SAM" id="Phobius"/>
    </source>
</evidence>
<keyword evidence="1" id="KW-0964">Secreted</keyword>
<name>A0A094QBJ5_9ZZZZ</name>
<evidence type="ECO:0000256" key="1">
    <source>
        <dbReference type="ARBA" id="ARBA00022525"/>
    </source>
</evidence>
<protein>
    <recommendedName>
        <fullName evidence="3">Gram-positive cocci surface proteins LPxTG domain-containing protein</fullName>
    </recommendedName>
</protein>
<proteinExistence type="predicted"/>
<gene>
    <name evidence="4" type="ORF">GM51_1025</name>
</gene>
<feature type="domain" description="Gram-positive cocci surface proteins LPxTG" evidence="3">
    <location>
        <begin position="290"/>
        <end position="327"/>
    </location>
</feature>
<dbReference type="SUPFAM" id="SSF63825">
    <property type="entry name" value="YWTD domain"/>
    <property type="match status" value="1"/>
</dbReference>
<accession>A0A094QBJ5</accession>
<keyword evidence="2" id="KW-0812">Transmembrane</keyword>